<keyword evidence="4" id="KW-1185">Reference proteome</keyword>
<keyword evidence="2" id="KW-0732">Signal</keyword>
<dbReference type="Proteomes" id="UP000653454">
    <property type="component" value="Unassembled WGS sequence"/>
</dbReference>
<accession>A0A8S4FAF9</accession>
<sequence length="298" mass="33303">MEPPRGRWLPALVLLCSFVSTHSSSSHSKLHEHLTADELRSVFHVEHRDLVPAYHPVTLTHRLARRHIATTTLNQHTKTNAKTPHEKTRSKPWKTETDPPSLLNDQMFVRARQEIKDVDLIGELNTTVSVNFDVSKSSESDSEVVSDREQVVDGQEADVHKIELEAFGKPLKLVLRRQEGLVKKEGLKMFRAHENDTQPDGVHYEELVSWIRIVVSLTPEPAANSDVVCDGSASTIAFNSSLSTLVSGRPRGLFCRSKFPERKRWNYGDAGGFGASPCKGRILRPGRVVWPGGQLPNG</sequence>
<evidence type="ECO:0000313" key="4">
    <source>
        <dbReference type="Proteomes" id="UP000653454"/>
    </source>
</evidence>
<comment type="caution">
    <text evidence="3">The sequence shown here is derived from an EMBL/GenBank/DDBJ whole genome shotgun (WGS) entry which is preliminary data.</text>
</comment>
<protein>
    <submittedName>
        <fullName evidence="3">(diamondback moth) hypothetical protein</fullName>
    </submittedName>
</protein>
<feature type="compositionally biased region" description="Basic and acidic residues" evidence="1">
    <location>
        <begin position="83"/>
        <end position="97"/>
    </location>
</feature>
<reference evidence="3" key="1">
    <citation type="submission" date="2020-11" db="EMBL/GenBank/DDBJ databases">
        <authorList>
            <person name="Whiteford S."/>
        </authorList>
    </citation>
    <scope>NUCLEOTIDE SEQUENCE</scope>
</reference>
<feature type="signal peptide" evidence="2">
    <location>
        <begin position="1"/>
        <end position="23"/>
    </location>
</feature>
<dbReference type="EMBL" id="CAJHNJ030000030">
    <property type="protein sequence ID" value="CAG9124942.1"/>
    <property type="molecule type" value="Genomic_DNA"/>
</dbReference>
<name>A0A8S4FAF9_PLUXY</name>
<evidence type="ECO:0000256" key="1">
    <source>
        <dbReference type="SAM" id="MobiDB-lite"/>
    </source>
</evidence>
<feature type="region of interest" description="Disordered" evidence="1">
    <location>
        <begin position="76"/>
        <end position="101"/>
    </location>
</feature>
<evidence type="ECO:0000256" key="2">
    <source>
        <dbReference type="SAM" id="SignalP"/>
    </source>
</evidence>
<gene>
    <name evidence="3" type="ORF">PLXY2_LOCUS8288</name>
</gene>
<evidence type="ECO:0000313" key="3">
    <source>
        <dbReference type="EMBL" id="CAG9124942.1"/>
    </source>
</evidence>
<feature type="chain" id="PRO_5035840761" evidence="2">
    <location>
        <begin position="24"/>
        <end position="298"/>
    </location>
</feature>
<dbReference type="AlphaFoldDB" id="A0A8S4FAF9"/>
<organism evidence="3 4">
    <name type="scientific">Plutella xylostella</name>
    <name type="common">Diamondback moth</name>
    <name type="synonym">Plutella maculipennis</name>
    <dbReference type="NCBI Taxonomy" id="51655"/>
    <lineage>
        <taxon>Eukaryota</taxon>
        <taxon>Metazoa</taxon>
        <taxon>Ecdysozoa</taxon>
        <taxon>Arthropoda</taxon>
        <taxon>Hexapoda</taxon>
        <taxon>Insecta</taxon>
        <taxon>Pterygota</taxon>
        <taxon>Neoptera</taxon>
        <taxon>Endopterygota</taxon>
        <taxon>Lepidoptera</taxon>
        <taxon>Glossata</taxon>
        <taxon>Ditrysia</taxon>
        <taxon>Yponomeutoidea</taxon>
        <taxon>Plutellidae</taxon>
        <taxon>Plutella</taxon>
    </lineage>
</organism>
<proteinExistence type="predicted"/>